<dbReference type="EMBL" id="LR828261">
    <property type="protein sequence ID" value="CAD0330522.1"/>
    <property type="molecule type" value="Genomic_DNA"/>
</dbReference>
<proteinExistence type="predicted"/>
<dbReference type="EMBL" id="LR828261">
    <property type="protein sequence ID" value="CAD0330532.1"/>
    <property type="molecule type" value="Genomic_DNA"/>
</dbReference>
<reference evidence="2" key="3">
    <citation type="journal article" date="2020" name="Syst. Appl. Microbiol.">
        <title>Clarifying the taxonomy of the causal agent of bacterial leaf spot of lettuce through a polyphasic approach reveals that Xanthomonas cynarae Trebaol et al. 2000 emend. Timilsina et al. 2019 is a later heterotypic synonym of Xanthomonas hortorum Vauterin et al. 1995.</title>
        <authorList>
            <person name="Moriniere L."/>
            <person name="Burlet A."/>
            <person name="Rosenthal E.R."/>
            <person name="Nesme X."/>
            <person name="Portier P."/>
            <person name="Bull C.T."/>
            <person name="Lavire C."/>
            <person name="Fischer-Le Saux M."/>
            <person name="Bertolla F."/>
        </authorList>
    </citation>
    <scope>NUCLEOTIDE SEQUENCE</scope>
    <source>
        <strain evidence="2">CFBP2533</strain>
    </source>
</reference>
<sequence length="145" mass="15923">MTPFVDTRDWPLVALHMPEHVPDAQADALMAQLQAVYARAERHMLVLQGAQLPRQSAHFMTLYTRWSKDSFALQQRDCLGAVRVVEDPVARGEYARQADGWNASGQAAYPYRIVATHAEALAQAQAWLAAAQATGVAAAEPAPER</sequence>
<dbReference type="AlphaFoldDB" id="A0A6V7D9M8"/>
<name>A0A6V7D9M8_9XANT</name>
<reference evidence="1" key="4">
    <citation type="submission" date="2020-07" db="EMBL/GenBank/DDBJ databases">
        <authorList>
            <person name="Pothier F. J."/>
        </authorList>
    </citation>
    <scope>NUCLEOTIDE SEQUENCE</scope>
    <source>
        <strain evidence="1">CFBP 2533</strain>
    </source>
</reference>
<dbReference type="EMBL" id="SMDX01000017">
    <property type="protein sequence ID" value="NMI22879.1"/>
    <property type="molecule type" value="Genomic_DNA"/>
</dbReference>
<reference evidence="3" key="2">
    <citation type="journal article" date="2020" name="Syst. Appl. Microbiol.">
        <title>Clarifying the taxonomy of the causal agent of bacterial leaf spot of lettuce through a polyphasic approach reveals that Xanthomonas cynarae Trebaol et al. 2000 emend. Timilsina et al. 2019 is a later heterotypic synonym of Xanthomonas hortorum Vauterin et al. 1995.</title>
        <authorList>
            <person name="Moriniere L."/>
            <person name="Burlet A."/>
            <person name="Rosenthal E.R."/>
            <person name="Nesme X."/>
            <person name="Portier P."/>
            <person name="Bull C.T."/>
            <person name="Lavire C."/>
            <person name="Fischer-Le Saux M."/>
            <person name="Bertolla F."/>
        </authorList>
    </citation>
    <scope>NUCLEOTIDE SEQUENCE [LARGE SCALE GENOMIC DNA]</scope>
    <source>
        <strain evidence="3">CFBP2533</strain>
    </source>
</reference>
<evidence type="ECO:0000313" key="1">
    <source>
        <dbReference type="EMBL" id="CAD0330522.1"/>
    </source>
</evidence>
<accession>A0A6V7D9M8</accession>
<organism evidence="1">
    <name type="scientific">Xanthomonas hortorum pv. pelargonii</name>
    <dbReference type="NCBI Taxonomy" id="453602"/>
    <lineage>
        <taxon>Bacteria</taxon>
        <taxon>Pseudomonadati</taxon>
        <taxon>Pseudomonadota</taxon>
        <taxon>Gammaproteobacteria</taxon>
        <taxon>Lysobacterales</taxon>
        <taxon>Lysobacteraceae</taxon>
        <taxon>Xanthomonas</taxon>
    </lineage>
</organism>
<evidence type="ECO:0000313" key="2">
    <source>
        <dbReference type="EMBL" id="NMI22879.1"/>
    </source>
</evidence>
<protein>
    <submittedName>
        <fullName evidence="1">Uncharacterized protein</fullName>
    </submittedName>
</protein>
<dbReference type="Proteomes" id="UP000548771">
    <property type="component" value="Unassembled WGS sequence"/>
</dbReference>
<gene>
    <name evidence="1" type="ORF">CFBP2533_21530</name>
    <name evidence="2" type="ORF">E1J24_13735</name>
</gene>
<dbReference type="RefSeq" id="WP_168958831.1">
    <property type="nucleotide sequence ID" value="NZ_CP098604.1"/>
</dbReference>
<reference evidence="2" key="1">
    <citation type="submission" date="2019-03" db="EMBL/GenBank/DDBJ databases">
        <authorList>
            <person name="Moriniere L."/>
            <person name="Burlet A."/>
            <person name="Rosenthal E."/>
            <person name="Portier P."/>
            <person name="Lavire C."/>
            <person name="Nesme X."/>
            <person name="Bull C.T."/>
            <person name="Le Saux M."/>
            <person name="Bertolla F."/>
        </authorList>
    </citation>
    <scope>NUCLEOTIDE SEQUENCE</scope>
    <source>
        <strain evidence="2">CFBP2533</strain>
    </source>
</reference>
<evidence type="ECO:0000313" key="3">
    <source>
        <dbReference type="Proteomes" id="UP000548771"/>
    </source>
</evidence>